<dbReference type="PROSITE" id="PS50850">
    <property type="entry name" value="MFS"/>
    <property type="match status" value="1"/>
</dbReference>
<dbReference type="AlphaFoldDB" id="A0AAE3KF08"/>
<dbReference type="GO" id="GO:0005886">
    <property type="term" value="C:plasma membrane"/>
    <property type="evidence" value="ECO:0007669"/>
    <property type="project" value="UniProtKB-SubCell"/>
</dbReference>
<keyword evidence="2" id="KW-0813">Transport</keyword>
<keyword evidence="4 7" id="KW-0812">Transmembrane</keyword>
<dbReference type="Gene3D" id="1.20.1250.20">
    <property type="entry name" value="MFS general substrate transporter like domains"/>
    <property type="match status" value="2"/>
</dbReference>
<keyword evidence="5 7" id="KW-1133">Transmembrane helix</keyword>
<dbReference type="EMBL" id="JAMTCK010000002">
    <property type="protein sequence ID" value="MCP2163954.1"/>
    <property type="molecule type" value="Genomic_DNA"/>
</dbReference>
<feature type="transmembrane region" description="Helical" evidence="7">
    <location>
        <begin position="409"/>
        <end position="428"/>
    </location>
</feature>
<feature type="transmembrane region" description="Helical" evidence="7">
    <location>
        <begin position="313"/>
        <end position="334"/>
    </location>
</feature>
<feature type="transmembrane region" description="Helical" evidence="7">
    <location>
        <begin position="377"/>
        <end position="397"/>
    </location>
</feature>
<dbReference type="NCBIfam" id="TIGR00711">
    <property type="entry name" value="efflux_EmrB"/>
    <property type="match status" value="1"/>
</dbReference>
<feature type="transmembrane region" description="Helical" evidence="7">
    <location>
        <begin position="89"/>
        <end position="109"/>
    </location>
</feature>
<proteinExistence type="predicted"/>
<evidence type="ECO:0000256" key="1">
    <source>
        <dbReference type="ARBA" id="ARBA00004651"/>
    </source>
</evidence>
<evidence type="ECO:0000256" key="5">
    <source>
        <dbReference type="ARBA" id="ARBA00022989"/>
    </source>
</evidence>
<evidence type="ECO:0000313" key="9">
    <source>
        <dbReference type="EMBL" id="MCP2163954.1"/>
    </source>
</evidence>
<evidence type="ECO:0000313" key="10">
    <source>
        <dbReference type="Proteomes" id="UP001206128"/>
    </source>
</evidence>
<keyword evidence="3" id="KW-1003">Cell membrane</keyword>
<feature type="transmembrane region" description="Helical" evidence="7">
    <location>
        <begin position="448"/>
        <end position="465"/>
    </location>
</feature>
<feature type="transmembrane region" description="Helical" evidence="7">
    <location>
        <begin position="280"/>
        <end position="301"/>
    </location>
</feature>
<feature type="transmembrane region" description="Helical" evidence="7">
    <location>
        <begin position="241"/>
        <end position="259"/>
    </location>
</feature>
<evidence type="ECO:0000256" key="2">
    <source>
        <dbReference type="ARBA" id="ARBA00022448"/>
    </source>
</evidence>
<evidence type="ECO:0000256" key="6">
    <source>
        <dbReference type="ARBA" id="ARBA00023136"/>
    </source>
</evidence>
<gene>
    <name evidence="9" type="ORF">LX83_000794</name>
</gene>
<accession>A0AAE3KF08</accession>
<evidence type="ECO:0000256" key="7">
    <source>
        <dbReference type="SAM" id="Phobius"/>
    </source>
</evidence>
<dbReference type="InterPro" id="IPR036259">
    <property type="entry name" value="MFS_trans_sf"/>
</dbReference>
<feature type="transmembrane region" description="Helical" evidence="7">
    <location>
        <begin position="148"/>
        <end position="172"/>
    </location>
</feature>
<feature type="transmembrane region" description="Helical" evidence="7">
    <location>
        <begin position="346"/>
        <end position="365"/>
    </location>
</feature>
<dbReference type="Proteomes" id="UP001206128">
    <property type="component" value="Unassembled WGS sequence"/>
</dbReference>
<dbReference type="Pfam" id="PF07690">
    <property type="entry name" value="MFS_1"/>
    <property type="match status" value="1"/>
</dbReference>
<evidence type="ECO:0000259" key="8">
    <source>
        <dbReference type="PROSITE" id="PS50850"/>
    </source>
</evidence>
<comment type="subcellular location">
    <subcellularLocation>
        <location evidence="1">Cell membrane</location>
        <topology evidence="1">Multi-pass membrane protein</topology>
    </subcellularLocation>
</comment>
<dbReference type="InterPro" id="IPR020846">
    <property type="entry name" value="MFS_dom"/>
</dbReference>
<feature type="transmembrane region" description="Helical" evidence="7">
    <location>
        <begin position="26"/>
        <end position="50"/>
    </location>
</feature>
<dbReference type="PANTHER" id="PTHR42718">
    <property type="entry name" value="MAJOR FACILITATOR SUPERFAMILY MULTIDRUG TRANSPORTER MFSC"/>
    <property type="match status" value="1"/>
</dbReference>
<feature type="transmembrane region" description="Helical" evidence="7">
    <location>
        <begin position="115"/>
        <end position="136"/>
    </location>
</feature>
<sequence length="470" mass="48212">MTTAPAAQPAPAATDRLDPALLRMGGVLILGAILAILDTTIVNVGINAIAADLGSPLETVQWVSTGYLLAVSVVIPLSGWATERFGGKTMWLVSVALFVAGSALCGLAWSTPALIAFRVVQGIGGGMMQPIGQSLFAQAAGPARLGRAIGVVTLPATVAPVLGPVLGGAIVQTLDWRWMFYVNVPIGIVTLVLAARVVPADQPAARANRLDLLGVALLSPGLAALVYGFTTASASGGFGSVHTGLFLTAGAALLLGYGVHALRGRRTPLIDLRLFARRGFAVATASSFVLGASLYSSMLLLPLYYQQVEHADAVTAGLLLAPQALGTAVATIVAGRLTDRIGPRTIMLTGIGLSLLGTLAFTQLASHPAGWVLTGSLLARGIGLGMTMAPGMATVYASVDRSQVPRAASAINVLNRVGGALGTAVLVVTLQNGLDHAATPTVAFSDTFRWALVLTLLSILPTALFPRRAR</sequence>
<dbReference type="InterPro" id="IPR011701">
    <property type="entry name" value="MFS"/>
</dbReference>
<protein>
    <submittedName>
        <fullName evidence="9">Drug resistance transporter, EmrB/QacA subfamily</fullName>
    </submittedName>
</protein>
<comment type="caution">
    <text evidence="9">The sequence shown here is derived from an EMBL/GenBank/DDBJ whole genome shotgun (WGS) entry which is preliminary data.</text>
</comment>
<keyword evidence="6 7" id="KW-0472">Membrane</keyword>
<dbReference type="GO" id="GO:0022857">
    <property type="term" value="F:transmembrane transporter activity"/>
    <property type="evidence" value="ECO:0007669"/>
    <property type="project" value="InterPro"/>
</dbReference>
<dbReference type="InterPro" id="IPR004638">
    <property type="entry name" value="EmrB-like"/>
</dbReference>
<dbReference type="PRINTS" id="PR01036">
    <property type="entry name" value="TCRTETB"/>
</dbReference>
<evidence type="ECO:0000256" key="4">
    <source>
        <dbReference type="ARBA" id="ARBA00022692"/>
    </source>
</evidence>
<feature type="transmembrane region" description="Helical" evidence="7">
    <location>
        <begin position="210"/>
        <end position="229"/>
    </location>
</feature>
<keyword evidence="10" id="KW-1185">Reference proteome</keyword>
<dbReference type="PANTHER" id="PTHR42718:SF46">
    <property type="entry name" value="BLR6921 PROTEIN"/>
    <property type="match status" value="1"/>
</dbReference>
<dbReference type="SUPFAM" id="SSF103473">
    <property type="entry name" value="MFS general substrate transporter"/>
    <property type="match status" value="1"/>
</dbReference>
<reference evidence="9" key="1">
    <citation type="submission" date="2022-06" db="EMBL/GenBank/DDBJ databases">
        <title>Genomic Encyclopedia of Archaeal and Bacterial Type Strains, Phase II (KMG-II): from individual species to whole genera.</title>
        <authorList>
            <person name="Goeker M."/>
        </authorList>
    </citation>
    <scope>NUCLEOTIDE SEQUENCE</scope>
    <source>
        <strain evidence="9">DSM 43935</strain>
    </source>
</reference>
<dbReference type="RefSeq" id="WP_253767155.1">
    <property type="nucleotide sequence ID" value="NZ_JAMTCK010000002.1"/>
</dbReference>
<feature type="domain" description="Major facilitator superfamily (MFS) profile" evidence="8">
    <location>
        <begin position="24"/>
        <end position="470"/>
    </location>
</feature>
<name>A0AAE3KF08_9PSEU</name>
<organism evidence="9 10">
    <name type="scientific">Goodfellowiella coeruleoviolacea</name>
    <dbReference type="NCBI Taxonomy" id="334858"/>
    <lineage>
        <taxon>Bacteria</taxon>
        <taxon>Bacillati</taxon>
        <taxon>Actinomycetota</taxon>
        <taxon>Actinomycetes</taxon>
        <taxon>Pseudonocardiales</taxon>
        <taxon>Pseudonocardiaceae</taxon>
        <taxon>Goodfellowiella</taxon>
    </lineage>
</organism>
<feature type="transmembrane region" description="Helical" evidence="7">
    <location>
        <begin position="62"/>
        <end position="82"/>
    </location>
</feature>
<evidence type="ECO:0000256" key="3">
    <source>
        <dbReference type="ARBA" id="ARBA00022475"/>
    </source>
</evidence>
<feature type="transmembrane region" description="Helical" evidence="7">
    <location>
        <begin position="178"/>
        <end position="198"/>
    </location>
</feature>
<dbReference type="CDD" id="cd17503">
    <property type="entry name" value="MFS_LmrB_MDR_like"/>
    <property type="match status" value="1"/>
</dbReference>